<reference evidence="2" key="1">
    <citation type="submission" date="2020-11" db="EMBL/GenBank/DDBJ databases">
        <authorList>
            <person name="Tran Van P."/>
        </authorList>
    </citation>
    <scope>NUCLEOTIDE SEQUENCE</scope>
</reference>
<evidence type="ECO:0000313" key="2">
    <source>
        <dbReference type="EMBL" id="CAD7634543.1"/>
    </source>
</evidence>
<proteinExistence type="predicted"/>
<sequence>MFTSSDNSGVSDNTDNNSAHKHKSYYKDKSALNLSLNLDKMERVLKGKAAIAHKKFSDFKEKVRVEALEMEINRCDDNKRLKQVLGGWALSSSQMRYLSTKPYVYNASAGSYLELLFLQTMDLVITIHPDMDESVHYHSDRSGHKHNYITHCNILFT</sequence>
<gene>
    <name evidence="2" type="ORF">OSB1V03_LOCUS14939</name>
</gene>
<dbReference type="Proteomes" id="UP000759131">
    <property type="component" value="Unassembled WGS sequence"/>
</dbReference>
<evidence type="ECO:0000256" key="1">
    <source>
        <dbReference type="SAM" id="MobiDB-lite"/>
    </source>
</evidence>
<dbReference type="EMBL" id="OC869416">
    <property type="protein sequence ID" value="CAD7634543.1"/>
    <property type="molecule type" value="Genomic_DNA"/>
</dbReference>
<protein>
    <submittedName>
        <fullName evidence="2">Uncharacterized protein</fullName>
    </submittedName>
</protein>
<dbReference type="EMBL" id="CAJPIZ010014841">
    <property type="protein sequence ID" value="CAG2114973.1"/>
    <property type="molecule type" value="Genomic_DNA"/>
</dbReference>
<evidence type="ECO:0000313" key="3">
    <source>
        <dbReference type="Proteomes" id="UP000759131"/>
    </source>
</evidence>
<dbReference type="AlphaFoldDB" id="A0A7R9Q7M9"/>
<keyword evidence="3" id="KW-1185">Reference proteome</keyword>
<feature type="region of interest" description="Disordered" evidence="1">
    <location>
        <begin position="1"/>
        <end position="22"/>
    </location>
</feature>
<feature type="compositionally biased region" description="Polar residues" evidence="1">
    <location>
        <begin position="1"/>
        <end position="17"/>
    </location>
</feature>
<name>A0A7R9Q7M9_9ACAR</name>
<organism evidence="2">
    <name type="scientific">Medioppia subpectinata</name>
    <dbReference type="NCBI Taxonomy" id="1979941"/>
    <lineage>
        <taxon>Eukaryota</taxon>
        <taxon>Metazoa</taxon>
        <taxon>Ecdysozoa</taxon>
        <taxon>Arthropoda</taxon>
        <taxon>Chelicerata</taxon>
        <taxon>Arachnida</taxon>
        <taxon>Acari</taxon>
        <taxon>Acariformes</taxon>
        <taxon>Sarcoptiformes</taxon>
        <taxon>Oribatida</taxon>
        <taxon>Brachypylina</taxon>
        <taxon>Oppioidea</taxon>
        <taxon>Oppiidae</taxon>
        <taxon>Medioppia</taxon>
    </lineage>
</organism>
<accession>A0A7R9Q7M9</accession>